<protein>
    <submittedName>
        <fullName evidence="1 2">Uncharacterized protein</fullName>
    </submittedName>
</protein>
<evidence type="ECO:0000313" key="1">
    <source>
        <dbReference type="EMBL" id="EDS39353.1"/>
    </source>
</evidence>
<evidence type="ECO:0000313" key="3">
    <source>
        <dbReference type="Proteomes" id="UP000002320"/>
    </source>
</evidence>
<keyword evidence="3" id="KW-1185">Reference proteome</keyword>
<sequence>MYHNGPEESTPQRNRTETAMLSRTYFKWPESPCFDPMHDLLEGVVPMIIKNIFQEAVKSGKLSIDELNHRITKFDYGQVDEIKTILRAARNFEQVFHDLIYGKVPNVKKLRQMNSILNNHYFKERILNKDYPSLSEKQQLAENILKSFPQLEKTKASPDDPIEVL</sequence>
<dbReference type="VEuPathDB" id="VectorBase:CPIJ012695"/>
<dbReference type="KEGG" id="cqu:CpipJ_CPIJ012695"/>
<dbReference type="EMBL" id="DS232292">
    <property type="protein sequence ID" value="EDS39353.1"/>
    <property type="molecule type" value="Genomic_DNA"/>
</dbReference>
<reference evidence="1" key="1">
    <citation type="submission" date="2007-03" db="EMBL/GenBank/DDBJ databases">
        <title>Annotation of Culex pipiens quinquefasciatus.</title>
        <authorList>
            <consortium name="The Broad Institute Genome Sequencing Platform"/>
            <person name="Atkinson P.W."/>
            <person name="Hemingway J."/>
            <person name="Christensen B.M."/>
            <person name="Higgs S."/>
            <person name="Kodira C."/>
            <person name="Hannick L."/>
            <person name="Megy K."/>
            <person name="O'Leary S."/>
            <person name="Pearson M."/>
            <person name="Haas B.J."/>
            <person name="Mauceli E."/>
            <person name="Wortman J.R."/>
            <person name="Lee N.H."/>
            <person name="Guigo R."/>
            <person name="Stanke M."/>
            <person name="Alvarado L."/>
            <person name="Amedeo P."/>
            <person name="Antoine C.H."/>
            <person name="Arensburger P."/>
            <person name="Bidwell S.L."/>
            <person name="Crawford M."/>
            <person name="Camaro F."/>
            <person name="Devon K."/>
            <person name="Engels R."/>
            <person name="Hammond M."/>
            <person name="Howarth C."/>
            <person name="Koehrsen M."/>
            <person name="Lawson D."/>
            <person name="Montgomery P."/>
            <person name="Nene V."/>
            <person name="Nusbaum C."/>
            <person name="Puiu D."/>
            <person name="Romero-Severson J."/>
            <person name="Severson D.W."/>
            <person name="Shumway M."/>
            <person name="Sisk P."/>
            <person name="Stolte C."/>
            <person name="Zeng Q."/>
            <person name="Eisenstadt E."/>
            <person name="Fraser-Liggett C."/>
            <person name="Strausberg R."/>
            <person name="Galagan J."/>
            <person name="Birren B."/>
            <person name="Collins F.H."/>
        </authorList>
    </citation>
    <scope>NUCLEOTIDE SEQUENCE [LARGE SCALE GENOMIC DNA]</scope>
    <source>
        <strain evidence="1">JHB</strain>
    </source>
</reference>
<dbReference type="OrthoDB" id="7764728at2759"/>
<organism>
    <name type="scientific">Culex quinquefasciatus</name>
    <name type="common">Southern house mosquito</name>
    <name type="synonym">Culex pungens</name>
    <dbReference type="NCBI Taxonomy" id="7176"/>
    <lineage>
        <taxon>Eukaryota</taxon>
        <taxon>Metazoa</taxon>
        <taxon>Ecdysozoa</taxon>
        <taxon>Arthropoda</taxon>
        <taxon>Hexapoda</taxon>
        <taxon>Insecta</taxon>
        <taxon>Pterygota</taxon>
        <taxon>Neoptera</taxon>
        <taxon>Endopterygota</taxon>
        <taxon>Diptera</taxon>
        <taxon>Nematocera</taxon>
        <taxon>Culicoidea</taxon>
        <taxon>Culicidae</taxon>
        <taxon>Culicinae</taxon>
        <taxon>Culicini</taxon>
        <taxon>Culex</taxon>
        <taxon>Culex</taxon>
    </lineage>
</organism>
<accession>B0X2M9</accession>
<evidence type="ECO:0000313" key="2">
    <source>
        <dbReference type="EnsemblMetazoa" id="CPIJ012695-PA"/>
    </source>
</evidence>
<dbReference type="Proteomes" id="UP000002320">
    <property type="component" value="Unassembled WGS sequence"/>
</dbReference>
<name>B0X2M9_CULQU</name>
<dbReference type="InParanoid" id="B0X2M9"/>
<reference evidence="2" key="2">
    <citation type="submission" date="2021-02" db="UniProtKB">
        <authorList>
            <consortium name="EnsemblMetazoa"/>
        </authorList>
    </citation>
    <scope>IDENTIFICATION</scope>
    <source>
        <strain evidence="2">JHB</strain>
    </source>
</reference>
<dbReference type="VEuPathDB" id="VectorBase:CQUJHB017198"/>
<dbReference type="AlphaFoldDB" id="B0X2M9"/>
<gene>
    <name evidence="2" type="primary">6046742</name>
    <name evidence="1" type="ORF">CpipJ_CPIJ012695</name>
</gene>
<proteinExistence type="predicted"/>
<dbReference type="EnsemblMetazoa" id="CPIJ012695-RA">
    <property type="protein sequence ID" value="CPIJ012695-PA"/>
    <property type="gene ID" value="CPIJ012695"/>
</dbReference>
<dbReference type="HOGENOM" id="CLU_1612431_0_0_1"/>